<dbReference type="InterPro" id="IPR039184">
    <property type="entry name" value="SARM1"/>
</dbReference>
<evidence type="ECO:0000313" key="4">
    <source>
        <dbReference type="EMBL" id="RWS21920.1"/>
    </source>
</evidence>
<dbReference type="AlphaFoldDB" id="A0A443S308"/>
<reference evidence="4 5" key="1">
    <citation type="journal article" date="2018" name="Gigascience">
        <title>Genomes of trombidid mites reveal novel predicted allergens and laterally-transferred genes associated with secondary metabolism.</title>
        <authorList>
            <person name="Dong X."/>
            <person name="Chaisiri K."/>
            <person name="Xia D."/>
            <person name="Armstrong S.D."/>
            <person name="Fang Y."/>
            <person name="Donnelly M.J."/>
            <person name="Kadowaki T."/>
            <person name="McGarry J.W."/>
            <person name="Darby A.C."/>
            <person name="Makepeace B.L."/>
        </authorList>
    </citation>
    <scope>NUCLEOTIDE SEQUENCE [LARGE SCALE GENOMIC DNA]</scope>
    <source>
        <strain evidence="4">UoL-UT</strain>
    </source>
</reference>
<feature type="non-terminal residue" evidence="4">
    <location>
        <position position="1"/>
    </location>
</feature>
<dbReference type="GO" id="GO:0005737">
    <property type="term" value="C:cytoplasm"/>
    <property type="evidence" value="ECO:0007669"/>
    <property type="project" value="UniProtKB-SubCell"/>
</dbReference>
<accession>A0A443S308</accession>
<keyword evidence="5" id="KW-1185">Reference proteome</keyword>
<evidence type="ECO:0000256" key="3">
    <source>
        <dbReference type="ARBA" id="ARBA00022737"/>
    </source>
</evidence>
<evidence type="ECO:0000256" key="1">
    <source>
        <dbReference type="ARBA" id="ARBA00004496"/>
    </source>
</evidence>
<dbReference type="GO" id="GO:0035591">
    <property type="term" value="F:signaling adaptor activity"/>
    <property type="evidence" value="ECO:0007669"/>
    <property type="project" value="InterPro"/>
</dbReference>
<dbReference type="VEuPathDB" id="VectorBase:LDEU010121"/>
<proteinExistence type="predicted"/>
<organism evidence="4 5">
    <name type="scientific">Leptotrombidium deliense</name>
    <dbReference type="NCBI Taxonomy" id="299467"/>
    <lineage>
        <taxon>Eukaryota</taxon>
        <taxon>Metazoa</taxon>
        <taxon>Ecdysozoa</taxon>
        <taxon>Arthropoda</taxon>
        <taxon>Chelicerata</taxon>
        <taxon>Arachnida</taxon>
        <taxon>Acari</taxon>
        <taxon>Acariformes</taxon>
        <taxon>Trombidiformes</taxon>
        <taxon>Prostigmata</taxon>
        <taxon>Anystina</taxon>
        <taxon>Parasitengona</taxon>
        <taxon>Trombiculoidea</taxon>
        <taxon>Trombiculidae</taxon>
        <taxon>Leptotrombidium</taxon>
    </lineage>
</organism>
<dbReference type="PANTHER" id="PTHR22998">
    <property type="entry name" value="SARM1"/>
    <property type="match status" value="1"/>
</dbReference>
<dbReference type="STRING" id="299467.A0A443S308"/>
<dbReference type="EMBL" id="NCKV01010345">
    <property type="protein sequence ID" value="RWS21920.1"/>
    <property type="molecule type" value="Genomic_DNA"/>
</dbReference>
<comment type="subcellular location">
    <subcellularLocation>
        <location evidence="1">Cytoplasm</location>
    </subcellularLocation>
</comment>
<keyword evidence="3" id="KW-0677">Repeat</keyword>
<name>A0A443S308_9ACAR</name>
<evidence type="ECO:0000313" key="5">
    <source>
        <dbReference type="Proteomes" id="UP000288716"/>
    </source>
</evidence>
<dbReference type="PANTHER" id="PTHR22998:SF1">
    <property type="entry name" value="NAD(+) HYDROLASE SARM1"/>
    <property type="match status" value="1"/>
</dbReference>
<dbReference type="GO" id="GO:0034128">
    <property type="term" value="P:negative regulation of MyD88-independent toll-like receptor signaling pathway"/>
    <property type="evidence" value="ECO:0007669"/>
    <property type="project" value="InterPro"/>
</dbReference>
<comment type="caution">
    <text evidence="4">The sequence shown here is derived from an EMBL/GenBank/DDBJ whole genome shotgun (WGS) entry which is preliminary data.</text>
</comment>
<dbReference type="OrthoDB" id="202764at2759"/>
<sequence>FTIKFYSFKEIVEALRNKCDIIPILDNFQWPDSETLPEDMRAVCTFNGVR</sequence>
<keyword evidence="2" id="KW-0963">Cytoplasm</keyword>
<dbReference type="GO" id="GO:0003953">
    <property type="term" value="F:NAD+ nucleosidase activity"/>
    <property type="evidence" value="ECO:0007669"/>
    <property type="project" value="InterPro"/>
</dbReference>
<feature type="non-terminal residue" evidence="4">
    <location>
        <position position="50"/>
    </location>
</feature>
<dbReference type="GO" id="GO:0048678">
    <property type="term" value="P:response to axon injury"/>
    <property type="evidence" value="ECO:0007669"/>
    <property type="project" value="InterPro"/>
</dbReference>
<dbReference type="Proteomes" id="UP000288716">
    <property type="component" value="Unassembled WGS sequence"/>
</dbReference>
<dbReference type="GO" id="GO:0030425">
    <property type="term" value="C:dendrite"/>
    <property type="evidence" value="ECO:0007669"/>
    <property type="project" value="TreeGrafter"/>
</dbReference>
<protein>
    <submittedName>
        <fullName evidence="4">Sterile alpha and TIR motif-containing protein 1-like protein</fullName>
    </submittedName>
</protein>
<evidence type="ECO:0000256" key="2">
    <source>
        <dbReference type="ARBA" id="ARBA00022490"/>
    </source>
</evidence>
<gene>
    <name evidence="4" type="ORF">B4U80_11233</name>
</gene>